<feature type="compositionally biased region" description="Low complexity" evidence="1">
    <location>
        <begin position="399"/>
        <end position="418"/>
    </location>
</feature>
<feature type="region of interest" description="Disordered" evidence="1">
    <location>
        <begin position="390"/>
        <end position="431"/>
    </location>
</feature>
<dbReference type="SUPFAM" id="SSF56112">
    <property type="entry name" value="Protein kinase-like (PK-like)"/>
    <property type="match status" value="1"/>
</dbReference>
<feature type="compositionally biased region" description="Polar residues" evidence="1">
    <location>
        <begin position="419"/>
        <end position="431"/>
    </location>
</feature>
<dbReference type="InterPro" id="IPR011009">
    <property type="entry name" value="Kinase-like_dom_sf"/>
</dbReference>
<comment type="caution">
    <text evidence="3">The sequence shown here is derived from an EMBL/GenBank/DDBJ whole genome shotgun (WGS) entry which is preliminary data.</text>
</comment>
<dbReference type="Gene3D" id="1.10.510.10">
    <property type="entry name" value="Transferase(Phosphotransferase) domain 1"/>
    <property type="match status" value="1"/>
</dbReference>
<dbReference type="GO" id="GO:0005524">
    <property type="term" value="F:ATP binding"/>
    <property type="evidence" value="ECO:0007669"/>
    <property type="project" value="InterPro"/>
</dbReference>
<dbReference type="OrthoDB" id="5979581at2759"/>
<gene>
    <name evidence="3" type="ORF">MSAN_00169400</name>
</gene>
<sequence>MIMSSPSGSSPSSTGEALPPKVLHRLVEEVYLQSLSRIQNELSNANTNTDASTAQKHLCSPTAPCIIAHALLAPLVVLRLVHSTWDAAVRSLGLGLGSGFGEDRGSREKGLNKANANSAFFAPVEEGTYYPHAWHVDTRVRKAVLLGRYRVFRTISSEEGKRGVYLAYDLGGPQGCSMPAEVVIKAWVESTDFECVREVAAYRALAAAASESDDNPCRGVPHPRIASAQHDKTCDVHALVLPKLGPSLEDLRTLLPGGRFDLRMVLWVAIQMLNAYQSMHARGVIHNGAKPANICLPPRSSADASMLYAIDFGFSIMLPDVNSISGLNSNVKDRPLPLPSAHRVDAVGNRRFMSVFAHHGISQSQRDDLESLAYLLSYLFHGSLPWDNDRPAAPSRTPSDSNANSKLAAAAAVSRSYSPRSPNRTNTHLAH</sequence>
<evidence type="ECO:0000313" key="3">
    <source>
        <dbReference type="EMBL" id="KAF7377475.1"/>
    </source>
</evidence>
<dbReference type="EMBL" id="JACAZH010000001">
    <property type="protein sequence ID" value="KAF7377475.1"/>
    <property type="molecule type" value="Genomic_DNA"/>
</dbReference>
<name>A0A8H6ZED4_9AGAR</name>
<dbReference type="AlphaFoldDB" id="A0A8H6ZED4"/>
<reference evidence="3" key="1">
    <citation type="submission" date="2020-05" db="EMBL/GenBank/DDBJ databases">
        <title>Mycena genomes resolve the evolution of fungal bioluminescence.</title>
        <authorList>
            <person name="Tsai I.J."/>
        </authorList>
    </citation>
    <scope>NUCLEOTIDE SEQUENCE</scope>
    <source>
        <strain evidence="3">160909Yilan</strain>
    </source>
</reference>
<keyword evidence="4" id="KW-1185">Reference proteome</keyword>
<dbReference type="PANTHER" id="PTHR11909">
    <property type="entry name" value="CASEIN KINASE-RELATED"/>
    <property type="match status" value="1"/>
</dbReference>
<protein>
    <submittedName>
        <fullName evidence="3">Protein kinase domain-containing protein</fullName>
    </submittedName>
</protein>
<evidence type="ECO:0000313" key="4">
    <source>
        <dbReference type="Proteomes" id="UP000623467"/>
    </source>
</evidence>
<dbReference type="Proteomes" id="UP000623467">
    <property type="component" value="Unassembled WGS sequence"/>
</dbReference>
<evidence type="ECO:0000256" key="1">
    <source>
        <dbReference type="SAM" id="MobiDB-lite"/>
    </source>
</evidence>
<dbReference type="GO" id="GO:0004672">
    <property type="term" value="F:protein kinase activity"/>
    <property type="evidence" value="ECO:0007669"/>
    <property type="project" value="InterPro"/>
</dbReference>
<dbReference type="InterPro" id="IPR000719">
    <property type="entry name" value="Prot_kinase_dom"/>
</dbReference>
<dbReference type="InterPro" id="IPR050235">
    <property type="entry name" value="CK1_Ser-Thr_kinase"/>
</dbReference>
<dbReference type="PROSITE" id="PS50011">
    <property type="entry name" value="PROTEIN_KINASE_DOM"/>
    <property type="match status" value="1"/>
</dbReference>
<feature type="domain" description="Protein kinase" evidence="2">
    <location>
        <begin position="140"/>
        <end position="431"/>
    </location>
</feature>
<accession>A0A8H6ZED4</accession>
<organism evidence="3 4">
    <name type="scientific">Mycena sanguinolenta</name>
    <dbReference type="NCBI Taxonomy" id="230812"/>
    <lineage>
        <taxon>Eukaryota</taxon>
        <taxon>Fungi</taxon>
        <taxon>Dikarya</taxon>
        <taxon>Basidiomycota</taxon>
        <taxon>Agaricomycotina</taxon>
        <taxon>Agaricomycetes</taxon>
        <taxon>Agaricomycetidae</taxon>
        <taxon>Agaricales</taxon>
        <taxon>Marasmiineae</taxon>
        <taxon>Mycenaceae</taxon>
        <taxon>Mycena</taxon>
    </lineage>
</organism>
<proteinExistence type="predicted"/>
<evidence type="ECO:0000259" key="2">
    <source>
        <dbReference type="PROSITE" id="PS50011"/>
    </source>
</evidence>
<keyword evidence="3" id="KW-0418">Kinase</keyword>
<keyword evidence="3" id="KW-0808">Transferase</keyword>